<gene>
    <name evidence="1" type="ORF">EDM57_04960</name>
</gene>
<protein>
    <submittedName>
        <fullName evidence="1">Uncharacterized protein</fullName>
    </submittedName>
</protein>
<comment type="caution">
    <text evidence="1">The sequence shown here is derived from an EMBL/GenBank/DDBJ whole genome shotgun (WGS) entry which is preliminary data.</text>
</comment>
<evidence type="ECO:0000313" key="1">
    <source>
        <dbReference type="EMBL" id="RNB59492.1"/>
    </source>
</evidence>
<evidence type="ECO:0000313" key="2">
    <source>
        <dbReference type="Proteomes" id="UP000268829"/>
    </source>
</evidence>
<sequence>MQNAATIEYIGRMIMHPVTSQIVKEDDFQMFSDWATTNFIYAENCEEIVTEDKVTLVGFIAGEKFEIEMPIEDYFEGKSFTIENEIEMTTDDVIEQIEYDTSAKVVKNKVIKNYNHVQLNGVTIFSFRVKGNKITVFPTCNHFSNTDIFETDLEQLISIILDKQREVICQ</sequence>
<dbReference type="AlphaFoldDB" id="A0A3M8B858"/>
<accession>A0A3M8B858</accession>
<keyword evidence="2" id="KW-1185">Reference proteome</keyword>
<dbReference type="RefSeq" id="WP_122903659.1">
    <property type="nucleotide sequence ID" value="NZ_RHHS01000013.1"/>
</dbReference>
<dbReference type="Proteomes" id="UP000268829">
    <property type="component" value="Unassembled WGS sequence"/>
</dbReference>
<dbReference type="OrthoDB" id="10006372at2"/>
<organism evidence="1 2">
    <name type="scientific">Brevibacillus gelatini</name>
    <dbReference type="NCBI Taxonomy" id="1655277"/>
    <lineage>
        <taxon>Bacteria</taxon>
        <taxon>Bacillati</taxon>
        <taxon>Bacillota</taxon>
        <taxon>Bacilli</taxon>
        <taxon>Bacillales</taxon>
        <taxon>Paenibacillaceae</taxon>
        <taxon>Brevibacillus</taxon>
    </lineage>
</organism>
<reference evidence="1 2" key="1">
    <citation type="submission" date="2018-10" db="EMBL/GenBank/DDBJ databases">
        <title>Phylogenomics of Brevibacillus.</title>
        <authorList>
            <person name="Dunlap C."/>
        </authorList>
    </citation>
    <scope>NUCLEOTIDE SEQUENCE [LARGE SCALE GENOMIC DNA]</scope>
    <source>
        <strain evidence="1 2">DSM 100115</strain>
    </source>
</reference>
<proteinExistence type="predicted"/>
<name>A0A3M8B858_9BACL</name>
<dbReference type="EMBL" id="RHHS01000013">
    <property type="protein sequence ID" value="RNB59492.1"/>
    <property type="molecule type" value="Genomic_DNA"/>
</dbReference>